<protein>
    <recommendedName>
        <fullName evidence="1">J domain-containing protein</fullName>
    </recommendedName>
</protein>
<sequence length="188" mass="20998">MELCSGFTPRHSSSPVQTMQLSRRPCDSFVARASSVNFHVDAPTAVNFGKILGVNPSASKSELKAAYRKLALRFHPDVCKSGDKSEVDFMEVNRAYESLMAIASSGNQVQQGYVYSSYDGESSAYNGFEAAKSASAGQEDDPWASFLQSLVNGTHEELREDYSNYYSNLKQYSKASRNKRYQYYQGNW</sequence>
<name>A9T6M3_PHYPA</name>
<keyword evidence="4" id="KW-1185">Reference proteome</keyword>
<reference evidence="3" key="3">
    <citation type="submission" date="2020-12" db="UniProtKB">
        <authorList>
            <consortium name="EnsemblPlants"/>
        </authorList>
    </citation>
    <scope>IDENTIFICATION</scope>
</reference>
<gene>
    <name evidence="3" type="primary">LOC112295888</name>
    <name evidence="2" type="ORF">PHYPA_023973</name>
</gene>
<dbReference type="PANTHER" id="PTHR43096:SF58">
    <property type="entry name" value="CHAPERONE DNAJ-DOMAIN SUPERFAMILY PROTEIN"/>
    <property type="match status" value="1"/>
</dbReference>
<evidence type="ECO:0000259" key="1">
    <source>
        <dbReference type="PROSITE" id="PS50076"/>
    </source>
</evidence>
<dbReference type="SMART" id="SM00271">
    <property type="entry name" value="DnaJ"/>
    <property type="match status" value="1"/>
</dbReference>
<evidence type="ECO:0000313" key="4">
    <source>
        <dbReference type="Proteomes" id="UP000006727"/>
    </source>
</evidence>
<feature type="domain" description="J" evidence="1">
    <location>
        <begin position="47"/>
        <end position="122"/>
    </location>
</feature>
<dbReference type="InterPro" id="IPR036869">
    <property type="entry name" value="J_dom_sf"/>
</dbReference>
<dbReference type="SUPFAM" id="SSF46565">
    <property type="entry name" value="Chaperone J-domain"/>
    <property type="match status" value="1"/>
</dbReference>
<dbReference type="Proteomes" id="UP000006727">
    <property type="component" value="Chromosome 19"/>
</dbReference>
<dbReference type="OrthoDB" id="445556at2759"/>
<dbReference type="EnsemblPlants" id="Pp3c19_10460V3.1">
    <property type="protein sequence ID" value="PAC:32939029.CDS.1"/>
    <property type="gene ID" value="Pp3c19_10460"/>
</dbReference>
<dbReference type="EMBL" id="ABEU02000019">
    <property type="protein sequence ID" value="PNR34156.1"/>
    <property type="molecule type" value="Genomic_DNA"/>
</dbReference>
<organism evidence="2">
    <name type="scientific">Physcomitrium patens</name>
    <name type="common">Spreading-leaved earth moss</name>
    <name type="synonym">Physcomitrella patens</name>
    <dbReference type="NCBI Taxonomy" id="3218"/>
    <lineage>
        <taxon>Eukaryota</taxon>
        <taxon>Viridiplantae</taxon>
        <taxon>Streptophyta</taxon>
        <taxon>Embryophyta</taxon>
        <taxon>Bryophyta</taxon>
        <taxon>Bryophytina</taxon>
        <taxon>Bryopsida</taxon>
        <taxon>Funariidae</taxon>
        <taxon>Funariales</taxon>
        <taxon>Funariaceae</taxon>
        <taxon>Physcomitrium</taxon>
    </lineage>
</organism>
<proteinExistence type="predicted"/>
<dbReference type="Pfam" id="PF00226">
    <property type="entry name" value="DnaJ"/>
    <property type="match status" value="1"/>
</dbReference>
<dbReference type="RefSeq" id="XP_024403680.1">
    <property type="nucleotide sequence ID" value="XM_024547912.2"/>
</dbReference>
<evidence type="ECO:0000313" key="3">
    <source>
        <dbReference type="EnsemblPlants" id="PAC:32939029.CDS.1"/>
    </source>
</evidence>
<dbReference type="Gramene" id="Pp3c19_10460V3.1">
    <property type="protein sequence ID" value="PAC:32939029.CDS.1"/>
    <property type="gene ID" value="Pp3c19_10460"/>
</dbReference>
<dbReference type="FunFam" id="1.10.287.110:FF:000206">
    <property type="entry name" value="Predicted protein"/>
    <property type="match status" value="1"/>
</dbReference>
<dbReference type="Gene3D" id="1.10.287.110">
    <property type="entry name" value="DnaJ domain"/>
    <property type="match status" value="1"/>
</dbReference>
<reference evidence="2 4" key="1">
    <citation type="journal article" date="2008" name="Science">
        <title>The Physcomitrella genome reveals evolutionary insights into the conquest of land by plants.</title>
        <authorList>
            <person name="Rensing S."/>
            <person name="Lang D."/>
            <person name="Zimmer A."/>
            <person name="Terry A."/>
            <person name="Salamov A."/>
            <person name="Shapiro H."/>
            <person name="Nishiyama T."/>
            <person name="Perroud P.-F."/>
            <person name="Lindquist E."/>
            <person name="Kamisugi Y."/>
            <person name="Tanahashi T."/>
            <person name="Sakakibara K."/>
            <person name="Fujita T."/>
            <person name="Oishi K."/>
            <person name="Shin-I T."/>
            <person name="Kuroki Y."/>
            <person name="Toyoda A."/>
            <person name="Suzuki Y."/>
            <person name="Hashimoto A."/>
            <person name="Yamaguchi K."/>
            <person name="Sugano A."/>
            <person name="Kohara Y."/>
            <person name="Fujiyama A."/>
            <person name="Anterola A."/>
            <person name="Aoki S."/>
            <person name="Ashton N."/>
            <person name="Barbazuk W.B."/>
            <person name="Barker E."/>
            <person name="Bennetzen J."/>
            <person name="Bezanilla M."/>
            <person name="Blankenship R."/>
            <person name="Cho S.H."/>
            <person name="Dutcher S."/>
            <person name="Estelle M."/>
            <person name="Fawcett J.A."/>
            <person name="Gundlach H."/>
            <person name="Hanada K."/>
            <person name="Heyl A."/>
            <person name="Hicks K.A."/>
            <person name="Hugh J."/>
            <person name="Lohr M."/>
            <person name="Mayer K."/>
            <person name="Melkozernov A."/>
            <person name="Murata T."/>
            <person name="Nelson D."/>
            <person name="Pils B."/>
            <person name="Prigge M."/>
            <person name="Reiss B."/>
            <person name="Renner T."/>
            <person name="Rombauts S."/>
            <person name="Rushton P."/>
            <person name="Sanderfoot A."/>
            <person name="Schween G."/>
            <person name="Shiu S.-H."/>
            <person name="Stueber K."/>
            <person name="Theodoulou F.L."/>
            <person name="Tu H."/>
            <person name="Van de Peer Y."/>
            <person name="Verrier P.J."/>
            <person name="Waters E."/>
            <person name="Wood A."/>
            <person name="Yang L."/>
            <person name="Cove D."/>
            <person name="Cuming A."/>
            <person name="Hasebe M."/>
            <person name="Lucas S."/>
            <person name="Mishler D.B."/>
            <person name="Reski R."/>
            <person name="Grigoriev I."/>
            <person name="Quatrano R.S."/>
            <person name="Boore J.L."/>
        </authorList>
    </citation>
    <scope>NUCLEOTIDE SEQUENCE [LARGE SCALE GENOMIC DNA]</scope>
    <source>
        <strain evidence="3 4">cv. Gransden 2004</strain>
    </source>
</reference>
<evidence type="ECO:0000313" key="2">
    <source>
        <dbReference type="EMBL" id="PNR34156.1"/>
    </source>
</evidence>
<dbReference type="Gramene" id="Pp3c19_10460V3.2">
    <property type="protein sequence ID" value="PAC:32939030.CDS.1"/>
    <property type="gene ID" value="Pp3c19_10460"/>
</dbReference>
<dbReference type="PANTHER" id="PTHR43096">
    <property type="entry name" value="DNAJ HOMOLOG 1, MITOCHONDRIAL-RELATED"/>
    <property type="match status" value="1"/>
</dbReference>
<dbReference type="CDD" id="cd06257">
    <property type="entry name" value="DnaJ"/>
    <property type="match status" value="1"/>
</dbReference>
<dbReference type="STRING" id="3218.A9T6M3"/>
<dbReference type="InterPro" id="IPR001623">
    <property type="entry name" value="DnaJ_domain"/>
</dbReference>
<dbReference type="PROSITE" id="PS50076">
    <property type="entry name" value="DNAJ_2"/>
    <property type="match status" value="1"/>
</dbReference>
<dbReference type="EnsemblPlants" id="Pp3c19_10460V3.2">
    <property type="protein sequence ID" value="PAC:32939030.CDS.1"/>
    <property type="gene ID" value="Pp3c19_10460"/>
</dbReference>
<dbReference type="PaxDb" id="3218-PP1S174_35V6.1"/>
<reference evidence="2 4" key="2">
    <citation type="journal article" date="2018" name="Plant J.">
        <title>The Physcomitrella patens chromosome-scale assembly reveals moss genome structure and evolution.</title>
        <authorList>
            <person name="Lang D."/>
            <person name="Ullrich K.K."/>
            <person name="Murat F."/>
            <person name="Fuchs J."/>
            <person name="Jenkins J."/>
            <person name="Haas F.B."/>
            <person name="Piednoel M."/>
            <person name="Gundlach H."/>
            <person name="Van Bel M."/>
            <person name="Meyberg R."/>
            <person name="Vives C."/>
            <person name="Morata J."/>
            <person name="Symeonidi A."/>
            <person name="Hiss M."/>
            <person name="Muchero W."/>
            <person name="Kamisugi Y."/>
            <person name="Saleh O."/>
            <person name="Blanc G."/>
            <person name="Decker E.L."/>
            <person name="van Gessel N."/>
            <person name="Grimwood J."/>
            <person name="Hayes R.D."/>
            <person name="Graham S.W."/>
            <person name="Gunter L.E."/>
            <person name="McDaniel S.F."/>
            <person name="Hoernstein S.N.W."/>
            <person name="Larsson A."/>
            <person name="Li F.W."/>
            <person name="Perroud P.F."/>
            <person name="Phillips J."/>
            <person name="Ranjan P."/>
            <person name="Rokshar D.S."/>
            <person name="Rothfels C.J."/>
            <person name="Schneider L."/>
            <person name="Shu S."/>
            <person name="Stevenson D.W."/>
            <person name="Thummler F."/>
            <person name="Tillich M."/>
            <person name="Villarreal Aguilar J.C."/>
            <person name="Widiez T."/>
            <person name="Wong G.K."/>
            <person name="Wymore A."/>
            <person name="Zhang Y."/>
            <person name="Zimmer A.D."/>
            <person name="Quatrano R.S."/>
            <person name="Mayer K.F.X."/>
            <person name="Goodstein D."/>
            <person name="Casacuberta J.M."/>
            <person name="Vandepoele K."/>
            <person name="Reski R."/>
            <person name="Cuming A.C."/>
            <person name="Tuskan G.A."/>
            <person name="Maumus F."/>
            <person name="Salse J."/>
            <person name="Schmutz J."/>
            <person name="Rensing S.A."/>
        </authorList>
    </citation>
    <scope>NUCLEOTIDE SEQUENCE [LARGE SCALE GENOMIC DNA]</scope>
    <source>
        <strain evidence="3 4">cv. Gransden 2004</strain>
    </source>
</reference>
<dbReference type="HOGENOM" id="CLU_1527663_0_0_1"/>
<dbReference type="AlphaFoldDB" id="A9T6M3"/>
<dbReference type="PRINTS" id="PR00625">
    <property type="entry name" value="JDOMAIN"/>
</dbReference>
<accession>A9T6M3</accession>
<dbReference type="GeneID" id="112295888"/>